<name>A0A8K0K3B2_LADFU</name>
<accession>A0A8K0K3B2</accession>
<evidence type="ECO:0008006" key="4">
    <source>
        <dbReference type="Google" id="ProtNLM"/>
    </source>
</evidence>
<dbReference type="AlphaFoldDB" id="A0A8K0K3B2"/>
<evidence type="ECO:0000313" key="3">
    <source>
        <dbReference type="Proteomes" id="UP000792457"/>
    </source>
</evidence>
<reference evidence="2" key="1">
    <citation type="submission" date="2013-04" db="EMBL/GenBank/DDBJ databases">
        <authorList>
            <person name="Qu J."/>
            <person name="Murali S.C."/>
            <person name="Bandaranaike D."/>
            <person name="Bellair M."/>
            <person name="Blankenburg K."/>
            <person name="Chao H."/>
            <person name="Dinh H."/>
            <person name="Doddapaneni H."/>
            <person name="Downs B."/>
            <person name="Dugan-Rocha S."/>
            <person name="Elkadiri S."/>
            <person name="Gnanaolivu R.D."/>
            <person name="Hernandez B."/>
            <person name="Javaid M."/>
            <person name="Jayaseelan J.C."/>
            <person name="Lee S."/>
            <person name="Li M."/>
            <person name="Ming W."/>
            <person name="Munidasa M."/>
            <person name="Muniz J."/>
            <person name="Nguyen L."/>
            <person name="Ongeri F."/>
            <person name="Osuji N."/>
            <person name="Pu L.-L."/>
            <person name="Puazo M."/>
            <person name="Qu C."/>
            <person name="Quiroz J."/>
            <person name="Raj R."/>
            <person name="Weissenberger G."/>
            <person name="Xin Y."/>
            <person name="Zou X."/>
            <person name="Han Y."/>
            <person name="Richards S."/>
            <person name="Worley K."/>
            <person name="Muzny D."/>
            <person name="Gibbs R."/>
        </authorList>
    </citation>
    <scope>NUCLEOTIDE SEQUENCE</scope>
    <source>
        <strain evidence="2">Sampled in the wild</strain>
    </source>
</reference>
<feature type="chain" id="PRO_5035455415" description="27 kDa hemolymph protein" evidence="1">
    <location>
        <begin position="20"/>
        <end position="333"/>
    </location>
</feature>
<comment type="caution">
    <text evidence="2">The sequence shown here is derived from an EMBL/GenBank/DDBJ whole genome shotgun (WGS) entry which is preliminary data.</text>
</comment>
<keyword evidence="1" id="KW-0732">Signal</keyword>
<evidence type="ECO:0000313" key="2">
    <source>
        <dbReference type="EMBL" id="KAG8227544.1"/>
    </source>
</evidence>
<reference evidence="2" key="2">
    <citation type="submission" date="2017-10" db="EMBL/GenBank/DDBJ databases">
        <title>Ladona fulva Genome sequencing and assembly.</title>
        <authorList>
            <person name="Murali S."/>
            <person name="Richards S."/>
            <person name="Bandaranaike D."/>
            <person name="Bellair M."/>
            <person name="Blankenburg K."/>
            <person name="Chao H."/>
            <person name="Dinh H."/>
            <person name="Doddapaneni H."/>
            <person name="Dugan-Rocha S."/>
            <person name="Elkadiri S."/>
            <person name="Gnanaolivu R."/>
            <person name="Hernandez B."/>
            <person name="Skinner E."/>
            <person name="Javaid M."/>
            <person name="Lee S."/>
            <person name="Li M."/>
            <person name="Ming W."/>
            <person name="Munidasa M."/>
            <person name="Muniz J."/>
            <person name="Nguyen L."/>
            <person name="Hughes D."/>
            <person name="Osuji N."/>
            <person name="Pu L.-L."/>
            <person name="Puazo M."/>
            <person name="Qu C."/>
            <person name="Quiroz J."/>
            <person name="Raj R."/>
            <person name="Weissenberger G."/>
            <person name="Xin Y."/>
            <person name="Zou X."/>
            <person name="Han Y."/>
            <person name="Worley K."/>
            <person name="Muzny D."/>
            <person name="Gibbs R."/>
        </authorList>
    </citation>
    <scope>NUCLEOTIDE SEQUENCE</scope>
    <source>
        <strain evidence="2">Sampled in the wild</strain>
    </source>
</reference>
<sequence length="333" mass="36448">MKSSVTLLLVVIGAILCQAEINAGSTTGQDVTTAEETKVTPGQDLGSVVKETRKEVPNLTKSPFSAEEALPKILPGIPIPDPDDDDGFPMNGTLPFEIEDGQKILEEKCREVGGEDAVLKATVARDNMLECAQNMVNYTELQSEIEANKANGELDTVFKKRVPRFKQCLVEFTDAVDPCLKEEEKVTKQFVQNVTDAMLSFICYKEGDRIALFIAEGGPECLQSKQQEVQDCLNSTFAKHLVNGMQNPDSLPLLVIDEPQCKEMTVLQECLVKSLETCQEPTPANIVESMINYLKKSSPCAQYLVESGSGNIVSPLAQTVISAFIVLVVLVYH</sequence>
<dbReference type="PANTHER" id="PTHR20997:SF2">
    <property type="entry name" value="EG:BACR42I17.2 PROTEIN-RELATED"/>
    <property type="match status" value="1"/>
</dbReference>
<organism evidence="2 3">
    <name type="scientific">Ladona fulva</name>
    <name type="common">Scarce chaser dragonfly</name>
    <name type="synonym">Libellula fulva</name>
    <dbReference type="NCBI Taxonomy" id="123851"/>
    <lineage>
        <taxon>Eukaryota</taxon>
        <taxon>Metazoa</taxon>
        <taxon>Ecdysozoa</taxon>
        <taxon>Arthropoda</taxon>
        <taxon>Hexapoda</taxon>
        <taxon>Insecta</taxon>
        <taxon>Pterygota</taxon>
        <taxon>Palaeoptera</taxon>
        <taxon>Odonata</taxon>
        <taxon>Epiprocta</taxon>
        <taxon>Anisoptera</taxon>
        <taxon>Libelluloidea</taxon>
        <taxon>Libellulidae</taxon>
        <taxon>Ladona</taxon>
    </lineage>
</organism>
<dbReference type="Pfam" id="PF07165">
    <property type="entry name" value="DUF1397"/>
    <property type="match status" value="1"/>
</dbReference>
<gene>
    <name evidence="2" type="ORF">J437_LFUL008416</name>
</gene>
<protein>
    <recommendedName>
        <fullName evidence="4">27 kDa hemolymph protein</fullName>
    </recommendedName>
</protein>
<dbReference type="InterPro" id="IPR009832">
    <property type="entry name" value="DUF1397"/>
</dbReference>
<dbReference type="OrthoDB" id="6512861at2759"/>
<keyword evidence="3" id="KW-1185">Reference proteome</keyword>
<proteinExistence type="predicted"/>
<feature type="signal peptide" evidence="1">
    <location>
        <begin position="1"/>
        <end position="19"/>
    </location>
</feature>
<dbReference type="Proteomes" id="UP000792457">
    <property type="component" value="Unassembled WGS sequence"/>
</dbReference>
<evidence type="ECO:0000256" key="1">
    <source>
        <dbReference type="SAM" id="SignalP"/>
    </source>
</evidence>
<dbReference type="PANTHER" id="PTHR20997">
    <property type="entry name" value="EG:BACR42I17.2 PROTEIN-RELATED"/>
    <property type="match status" value="1"/>
</dbReference>
<dbReference type="EMBL" id="KZ308326">
    <property type="protein sequence ID" value="KAG8227544.1"/>
    <property type="molecule type" value="Genomic_DNA"/>
</dbReference>